<name>A0ABR8UEX5_9GAMM</name>
<dbReference type="EMBL" id="JACSQJ010000001">
    <property type="protein sequence ID" value="MBD7986570.1"/>
    <property type="molecule type" value="Genomic_DNA"/>
</dbReference>
<reference evidence="2 3" key="1">
    <citation type="submission" date="2020-08" db="EMBL/GenBank/DDBJ databases">
        <title>A Genomic Blueprint of the Chicken Gut Microbiome.</title>
        <authorList>
            <person name="Gilroy R."/>
            <person name="Ravi A."/>
            <person name="Getino M."/>
            <person name="Pursley I."/>
            <person name="Horton D.L."/>
            <person name="Alikhan N.-F."/>
            <person name="Baker D."/>
            <person name="Gharbi K."/>
            <person name="Hall N."/>
            <person name="Watson M."/>
            <person name="Adriaenssens E.M."/>
            <person name="Foster-Nyarko E."/>
            <person name="Jarju S."/>
            <person name="Secka A."/>
            <person name="Antonio M."/>
            <person name="Oren A."/>
            <person name="Chaudhuri R."/>
            <person name="La Ragione R.M."/>
            <person name="Hildebrand F."/>
            <person name="Pallen M.J."/>
        </authorList>
    </citation>
    <scope>NUCLEOTIDE SEQUENCE [LARGE SCALE GENOMIC DNA]</scope>
    <source>
        <strain evidence="2 3">Sa2BVA3</strain>
    </source>
</reference>
<organism evidence="2 3">
    <name type="scientific">Luteimonas colneyensis</name>
    <dbReference type="NCBI Taxonomy" id="2762230"/>
    <lineage>
        <taxon>Bacteria</taxon>
        <taxon>Pseudomonadati</taxon>
        <taxon>Pseudomonadota</taxon>
        <taxon>Gammaproteobacteria</taxon>
        <taxon>Lysobacterales</taxon>
        <taxon>Lysobacteraceae</taxon>
        <taxon>Luteimonas</taxon>
    </lineage>
</organism>
<feature type="transmembrane region" description="Helical" evidence="1">
    <location>
        <begin position="27"/>
        <end position="47"/>
    </location>
</feature>
<feature type="transmembrane region" description="Helical" evidence="1">
    <location>
        <begin position="282"/>
        <end position="301"/>
    </location>
</feature>
<keyword evidence="1" id="KW-0472">Membrane</keyword>
<dbReference type="Pfam" id="PF05940">
    <property type="entry name" value="NnrS"/>
    <property type="match status" value="1"/>
</dbReference>
<feature type="transmembrane region" description="Helical" evidence="1">
    <location>
        <begin position="67"/>
        <end position="90"/>
    </location>
</feature>
<dbReference type="Proteomes" id="UP000647183">
    <property type="component" value="Unassembled WGS sequence"/>
</dbReference>
<feature type="transmembrane region" description="Helical" evidence="1">
    <location>
        <begin position="131"/>
        <end position="152"/>
    </location>
</feature>
<comment type="caution">
    <text evidence="2">The sequence shown here is derived from an EMBL/GenBank/DDBJ whole genome shotgun (WGS) entry which is preliminary data.</text>
</comment>
<keyword evidence="1" id="KW-1133">Transmembrane helix</keyword>
<keyword evidence="3" id="KW-1185">Reference proteome</keyword>
<keyword evidence="1" id="KW-0812">Transmembrane</keyword>
<feature type="transmembrane region" description="Helical" evidence="1">
    <location>
        <begin position="164"/>
        <end position="183"/>
    </location>
</feature>
<feature type="transmembrane region" description="Helical" evidence="1">
    <location>
        <begin position="230"/>
        <end position="247"/>
    </location>
</feature>
<evidence type="ECO:0000313" key="2">
    <source>
        <dbReference type="EMBL" id="MBD7986570.1"/>
    </source>
</evidence>
<feature type="transmembrane region" description="Helical" evidence="1">
    <location>
        <begin position="189"/>
        <end position="209"/>
    </location>
</feature>
<evidence type="ECO:0000313" key="3">
    <source>
        <dbReference type="Proteomes" id="UP000647183"/>
    </source>
</evidence>
<feature type="transmembrane region" description="Helical" evidence="1">
    <location>
        <begin position="102"/>
        <end position="125"/>
    </location>
</feature>
<protein>
    <submittedName>
        <fullName evidence="2">NnrS family protein</fullName>
    </submittedName>
</protein>
<evidence type="ECO:0000256" key="1">
    <source>
        <dbReference type="SAM" id="Phobius"/>
    </source>
</evidence>
<accession>A0ABR8UEX5</accession>
<dbReference type="InterPro" id="IPR010266">
    <property type="entry name" value="NnrS"/>
</dbReference>
<proteinExistence type="predicted"/>
<sequence>MAHTCAMDTRPDARLSPRLLAAAPHRIMFFVGAGNVLLAMAWWTAWLLANRWPDLLSMHQPEPYAGWLHAIVMQYQMLPSFIFGFLLTTFPRWMGLPDAVRWHYVPVGLGMFGGQVAVLLGALGAPAGIEVGVAMTLAGWLAGLCFLGDLVLRDRNRTWHARSCFAALVLGWLGLAAFGAGLLTGSPQWIFASIKIGTFGLLLPVYLTVAHRMFPFFAGNVVKGYVAWRPMWLLAAFWALCVLHLGLELVHAYAWLWLADLPLLALSLLALWRWWPRGPKPGILAVLFLGLAWLPVTFALYSAQSLAYFAGEGFILGRAPAHALFVGFFGSLLVAMVTRVTQGHSGRKIEMPAVAWFAFAAIQLVTVARILADVSADPGLWWAVAAAGWLVALSPWVARIGRIYLSPRADGKQG</sequence>
<feature type="transmembrane region" description="Helical" evidence="1">
    <location>
        <begin position="378"/>
        <end position="398"/>
    </location>
</feature>
<feature type="transmembrane region" description="Helical" evidence="1">
    <location>
        <begin position="353"/>
        <end position="372"/>
    </location>
</feature>
<feature type="transmembrane region" description="Helical" evidence="1">
    <location>
        <begin position="321"/>
        <end position="341"/>
    </location>
</feature>
<gene>
    <name evidence="2" type="ORF">H9645_00830</name>
</gene>
<feature type="transmembrane region" description="Helical" evidence="1">
    <location>
        <begin position="253"/>
        <end position="275"/>
    </location>
</feature>